<keyword evidence="2" id="KW-1185">Reference proteome</keyword>
<evidence type="ECO:0000313" key="1">
    <source>
        <dbReference type="EMBL" id="SJM67232.1"/>
    </source>
</evidence>
<dbReference type="RefSeq" id="WP_086999230.1">
    <property type="nucleotide sequence ID" value="NZ_FUHW01000037.1"/>
</dbReference>
<proteinExistence type="predicted"/>
<dbReference type="Proteomes" id="UP000195913">
    <property type="component" value="Unassembled WGS sequence"/>
</dbReference>
<sequence>MTHYLVSFDDGDKNFPKEDLPAVGAASHAVIRQAQEAGVWVFGGGIGSHDVSVVDTDGSVATPRITEHIGGFSIIDVASDEAALSWAGRIAAACRCAQQVRQIMDAPDVCSPSAIPIGGRSTSVRAPPG</sequence>
<dbReference type="InterPro" id="IPR011008">
    <property type="entry name" value="Dimeric_a/b-barrel"/>
</dbReference>
<protein>
    <submittedName>
        <fullName evidence="1">Uncharacterized protein</fullName>
    </submittedName>
</protein>
<evidence type="ECO:0000313" key="2">
    <source>
        <dbReference type="Proteomes" id="UP000195913"/>
    </source>
</evidence>
<gene>
    <name evidence="1" type="ORF">FM101_10315</name>
</gene>
<name>A0A1R4GH13_9MICC</name>
<dbReference type="SUPFAM" id="SSF54909">
    <property type="entry name" value="Dimeric alpha+beta barrel"/>
    <property type="match status" value="1"/>
</dbReference>
<accession>A0A1R4GH13</accession>
<reference evidence="1 2" key="1">
    <citation type="submission" date="2017-02" db="EMBL/GenBank/DDBJ databases">
        <authorList>
            <person name="Peterson S.W."/>
        </authorList>
    </citation>
    <scope>NUCLEOTIDE SEQUENCE [LARGE SCALE GENOMIC DNA]</scope>
    <source>
        <strain evidence="1 2">B Ar 00.02</strain>
    </source>
</reference>
<organism evidence="1 2">
    <name type="scientific">Arthrobacter rhombi</name>
    <dbReference type="NCBI Taxonomy" id="71253"/>
    <lineage>
        <taxon>Bacteria</taxon>
        <taxon>Bacillati</taxon>
        <taxon>Actinomycetota</taxon>
        <taxon>Actinomycetes</taxon>
        <taxon>Micrococcales</taxon>
        <taxon>Micrococcaceae</taxon>
        <taxon>Arthrobacter</taxon>
    </lineage>
</organism>
<dbReference type="AlphaFoldDB" id="A0A1R4GH13"/>
<dbReference type="EMBL" id="FUHW01000037">
    <property type="protein sequence ID" value="SJM67232.1"/>
    <property type="molecule type" value="Genomic_DNA"/>
</dbReference>
<dbReference type="Gene3D" id="3.30.70.1060">
    <property type="entry name" value="Dimeric alpha+beta barrel"/>
    <property type="match status" value="1"/>
</dbReference>